<proteinExistence type="predicted"/>
<organism evidence="1 2">
    <name type="scientific">Candidatus Pelagibacter giovannonii</name>
    <dbReference type="NCBI Taxonomy" id="2563896"/>
    <lineage>
        <taxon>Bacteria</taxon>
        <taxon>Pseudomonadati</taxon>
        <taxon>Pseudomonadota</taxon>
        <taxon>Alphaproteobacteria</taxon>
        <taxon>Candidatus Pelagibacterales</taxon>
        <taxon>Candidatus Pelagibacteraceae</taxon>
        <taxon>Candidatus Pelagibacter</taxon>
    </lineage>
</organism>
<dbReference type="Proteomes" id="UP000501094">
    <property type="component" value="Chromosome"/>
</dbReference>
<dbReference type="KEGG" id="peg:E5R92_07260"/>
<dbReference type="RefSeq" id="WP_168607436.1">
    <property type="nucleotide sequence ID" value="NZ_CP038852.1"/>
</dbReference>
<keyword evidence="2" id="KW-1185">Reference proteome</keyword>
<sequence length="551" mass="61770">MAILKITQSKSRARERQVTQTGALALPMSLATQRGQGFAAIGKVIEDIHKEQVAIEDNNTLLELIKVASIDIENASAGASQNTDIKFAVNAFDKVTKADKWNGLTKDKRPRVKKQFNEWLNKTKVSEYSSIAKAVTKRHIGQTKATNNEYLDTLSLKMASSDLTKASNARADFESFFNKAENAVVYGPEGFKKLEDDKLLQAEKNIVLFGAKNHPNYTINNYDAIEKKIGTSLANKAKEKALQKIAADQDFAIKQEKFVEKADIKNKVGTFTELLLRIRSDDDPEYLGKLPTLDLLNDLVSADKINSAQYDALLRFYKDPDTANDDDVLDLINGQIFIADSVEALDQIQNNMNFSPEYLMSIGIKDATTMTSLIERYKNDREVFQDSKEYLKVINNVLGAVEQTLIRDFGTAEKSDQDSRVQASRLYNEFISEGMSPKDAFLKMTKGYLFQKGKLPSLPQAAAVTSININTVSKIQKDQDPAMTFNGWRDQVMEKYKKGSITINDLKRDLDALDVREDLFYIRAEFGKTLKDPDFAWSESNSISGDGADRT</sequence>
<protein>
    <submittedName>
        <fullName evidence="1">Uncharacterized protein</fullName>
    </submittedName>
</protein>
<evidence type="ECO:0000313" key="1">
    <source>
        <dbReference type="EMBL" id="QIZ21578.1"/>
    </source>
</evidence>
<reference evidence="1 2" key="1">
    <citation type="journal article" date="2020" name="Nat. Microbiol.">
        <title>Lysogenic host-virus interactions in SAR11 marine bacteria.</title>
        <authorList>
            <person name="Morris R.M."/>
            <person name="Cain K.R."/>
            <person name="Hvorecny K.L."/>
            <person name="Kollman J.M."/>
        </authorList>
    </citation>
    <scope>NUCLEOTIDE SEQUENCE [LARGE SCALE GENOMIC DNA]</scope>
    <source>
        <strain evidence="1 2">NP1</strain>
    </source>
</reference>
<evidence type="ECO:0000313" key="2">
    <source>
        <dbReference type="Proteomes" id="UP000501094"/>
    </source>
</evidence>
<name>A0A6H1Q413_9PROT</name>
<accession>A0A6H1Q413</accession>
<dbReference type="AlphaFoldDB" id="A0A6H1Q413"/>
<gene>
    <name evidence="1" type="ORF">E5R92_07260</name>
</gene>
<dbReference type="EMBL" id="CP038852">
    <property type="protein sequence ID" value="QIZ21578.1"/>
    <property type="molecule type" value="Genomic_DNA"/>
</dbReference>